<name>X1AYZ1_9ZZZZ</name>
<proteinExistence type="predicted"/>
<gene>
    <name evidence="1" type="ORF">S01H4_28806</name>
</gene>
<evidence type="ECO:0000313" key="1">
    <source>
        <dbReference type="EMBL" id="GAG88459.1"/>
    </source>
</evidence>
<dbReference type="AlphaFoldDB" id="X1AYZ1"/>
<sequence length="47" mass="5894">MYELWFCAQMAISECSHKRSTKTERNTWNVFCAIKKCTHNQYLRWWY</sequence>
<feature type="non-terminal residue" evidence="1">
    <location>
        <position position="47"/>
    </location>
</feature>
<reference evidence="1" key="1">
    <citation type="journal article" date="2014" name="Front. Microbiol.">
        <title>High frequency of phylogenetically diverse reductive dehalogenase-homologous genes in deep subseafloor sedimentary metagenomes.</title>
        <authorList>
            <person name="Kawai M."/>
            <person name="Futagami T."/>
            <person name="Toyoda A."/>
            <person name="Takaki Y."/>
            <person name="Nishi S."/>
            <person name="Hori S."/>
            <person name="Arai W."/>
            <person name="Tsubouchi T."/>
            <person name="Morono Y."/>
            <person name="Uchiyama I."/>
            <person name="Ito T."/>
            <person name="Fujiyama A."/>
            <person name="Inagaki F."/>
            <person name="Takami H."/>
        </authorList>
    </citation>
    <scope>NUCLEOTIDE SEQUENCE</scope>
    <source>
        <strain evidence="1">Expedition CK06-06</strain>
    </source>
</reference>
<comment type="caution">
    <text evidence="1">The sequence shown here is derived from an EMBL/GenBank/DDBJ whole genome shotgun (WGS) entry which is preliminary data.</text>
</comment>
<organism evidence="1">
    <name type="scientific">marine sediment metagenome</name>
    <dbReference type="NCBI Taxonomy" id="412755"/>
    <lineage>
        <taxon>unclassified sequences</taxon>
        <taxon>metagenomes</taxon>
        <taxon>ecological metagenomes</taxon>
    </lineage>
</organism>
<accession>X1AYZ1</accession>
<dbReference type="EMBL" id="BART01014435">
    <property type="protein sequence ID" value="GAG88459.1"/>
    <property type="molecule type" value="Genomic_DNA"/>
</dbReference>
<protein>
    <submittedName>
        <fullName evidence="1">Uncharacterized protein</fullName>
    </submittedName>
</protein>